<feature type="signal peptide" evidence="3">
    <location>
        <begin position="1"/>
        <end position="31"/>
    </location>
</feature>
<evidence type="ECO:0000256" key="2">
    <source>
        <dbReference type="PROSITE-ProRule" id="PRU00504"/>
    </source>
</evidence>
<dbReference type="InterPro" id="IPR026444">
    <property type="entry name" value="Secre_tail"/>
</dbReference>
<dbReference type="RefSeq" id="WP_243515793.1">
    <property type="nucleotide sequence ID" value="NZ_CP094534.1"/>
</dbReference>
<organism evidence="4 5">
    <name type="scientific">Hymenobacter monticola</name>
    <dbReference type="NCBI Taxonomy" id="1705399"/>
    <lineage>
        <taxon>Bacteria</taxon>
        <taxon>Pseudomonadati</taxon>
        <taxon>Bacteroidota</taxon>
        <taxon>Cytophagia</taxon>
        <taxon>Cytophagales</taxon>
        <taxon>Hymenobacteraceae</taxon>
        <taxon>Hymenobacter</taxon>
    </lineage>
</organism>
<dbReference type="PROSITE" id="PS51125">
    <property type="entry name" value="NHL"/>
    <property type="match status" value="3"/>
</dbReference>
<proteinExistence type="predicted"/>
<evidence type="ECO:0000256" key="1">
    <source>
        <dbReference type="ARBA" id="ARBA00022737"/>
    </source>
</evidence>
<dbReference type="SUPFAM" id="SSF101898">
    <property type="entry name" value="NHL repeat"/>
    <property type="match status" value="1"/>
</dbReference>
<feature type="repeat" description="NHL" evidence="2">
    <location>
        <begin position="55"/>
        <end position="86"/>
    </location>
</feature>
<evidence type="ECO:0000256" key="3">
    <source>
        <dbReference type="SAM" id="SignalP"/>
    </source>
</evidence>
<dbReference type="InterPro" id="IPR011042">
    <property type="entry name" value="6-blade_b-propeller_TolB-like"/>
</dbReference>
<protein>
    <submittedName>
        <fullName evidence="4">T9SS type A sorting domain-containing protein</fullName>
    </submittedName>
</protein>
<dbReference type="Proteomes" id="UP000831390">
    <property type="component" value="Chromosome"/>
</dbReference>
<dbReference type="InterPro" id="IPR001258">
    <property type="entry name" value="NHL_repeat"/>
</dbReference>
<dbReference type="CDD" id="cd14953">
    <property type="entry name" value="NHL_like_1"/>
    <property type="match status" value="1"/>
</dbReference>
<evidence type="ECO:0000313" key="5">
    <source>
        <dbReference type="Proteomes" id="UP000831390"/>
    </source>
</evidence>
<dbReference type="PANTHER" id="PTHR13833">
    <property type="match status" value="1"/>
</dbReference>
<sequence length="456" mass="45995">MKHLRLPAAVRATAISCALALVLGNARPAAAQAVVSTVAGTGTAGTADGPAATAQFNGPNGVVVDAQGNCYVSDSNNNAIRLISAAGVVTQIAGNGGFGYFDHPNGLFSAFSLPYGLTLGPAGSLYVADAGNGSIRQVALPAGGVSTWAGNGQRGYQDGPGPAARFGTTTGVTSDAAGNLYVADAGNFRLRRVDPAGNVTTLAGTGVSGMVDGPAATAQFREPQGLARDAAGNLYVADRTAHRIRKLSPAGVVSTYAGTGVKGSLDGPALSAQFSSPTGLALDAAGNLYVLDRDNPRVRRIDATTGAVSTVAGTGVAGFADGPALQAQFNIPYGLSISPNGRELYIADAGNHRIRRLALGPLAAGVGRALNPMMSLFPNPAAGLVRVSATLPAGVGGHLTVLDAVGHRVAEPVQVVRSTATSWEWTVDVAALSPGLYLCRITGNSFTQTLRLMVKP</sequence>
<dbReference type="EMBL" id="CP094534">
    <property type="protein sequence ID" value="UOE34596.1"/>
    <property type="molecule type" value="Genomic_DNA"/>
</dbReference>
<feature type="chain" id="PRO_5046249900" evidence="3">
    <location>
        <begin position="32"/>
        <end position="456"/>
    </location>
</feature>
<keyword evidence="5" id="KW-1185">Reference proteome</keyword>
<name>A0ABY4B5Z6_9BACT</name>
<dbReference type="SUPFAM" id="SSF63829">
    <property type="entry name" value="Calcium-dependent phosphotriesterase"/>
    <property type="match status" value="1"/>
</dbReference>
<dbReference type="NCBIfam" id="TIGR04183">
    <property type="entry name" value="Por_Secre_tail"/>
    <property type="match status" value="1"/>
</dbReference>
<evidence type="ECO:0000313" key="4">
    <source>
        <dbReference type="EMBL" id="UOE34596.1"/>
    </source>
</evidence>
<dbReference type="Gene3D" id="2.120.10.30">
    <property type="entry name" value="TolB, C-terminal domain"/>
    <property type="match status" value="3"/>
</dbReference>
<dbReference type="Pfam" id="PF01436">
    <property type="entry name" value="NHL"/>
    <property type="match status" value="3"/>
</dbReference>
<accession>A0ABY4B5Z6</accession>
<feature type="repeat" description="NHL" evidence="2">
    <location>
        <begin position="219"/>
        <end position="250"/>
    </location>
</feature>
<gene>
    <name evidence="4" type="ORF">MTP16_02830</name>
</gene>
<reference evidence="4 5" key="1">
    <citation type="submission" date="2022-03" db="EMBL/GenBank/DDBJ databases">
        <title>Hymenobactersp. isolated from the air.</title>
        <authorList>
            <person name="Won M."/>
            <person name="Kwon S.-W."/>
        </authorList>
    </citation>
    <scope>NUCLEOTIDE SEQUENCE [LARGE SCALE GENOMIC DNA]</scope>
    <source>
        <strain evidence="4 5">KACC 22596</strain>
    </source>
</reference>
<keyword evidence="3" id="KW-0732">Signal</keyword>
<dbReference type="PANTHER" id="PTHR13833:SF71">
    <property type="entry name" value="NHL DOMAIN-CONTAINING PROTEIN"/>
    <property type="match status" value="1"/>
</dbReference>
<feature type="repeat" description="NHL" evidence="2">
    <location>
        <begin position="273"/>
        <end position="304"/>
    </location>
</feature>
<keyword evidence="1" id="KW-0677">Repeat</keyword>